<dbReference type="RefSeq" id="WP_012993084.1">
    <property type="nucleotide sequence ID" value="NZ_NBZD01000001.1"/>
</dbReference>
<feature type="transmembrane region" description="Helical" evidence="7">
    <location>
        <begin position="194"/>
        <end position="218"/>
    </location>
</feature>
<feature type="transmembrane region" description="Helical" evidence="7">
    <location>
        <begin position="18"/>
        <end position="39"/>
    </location>
</feature>
<dbReference type="NCBIfam" id="TIGR00797">
    <property type="entry name" value="matE"/>
    <property type="match status" value="1"/>
</dbReference>
<feature type="transmembrane region" description="Helical" evidence="7">
    <location>
        <begin position="100"/>
        <end position="119"/>
    </location>
</feature>
<organism evidence="8 9">
    <name type="scientific">Mageeibacillus indolicus</name>
    <dbReference type="NCBI Taxonomy" id="884684"/>
    <lineage>
        <taxon>Bacteria</taxon>
        <taxon>Bacillati</taxon>
        <taxon>Bacillota</taxon>
        <taxon>Clostridia</taxon>
        <taxon>Eubacteriales</taxon>
        <taxon>Oscillospiraceae</taxon>
        <taxon>Mageeibacillus</taxon>
    </lineage>
</organism>
<keyword evidence="5 7" id="KW-1133">Transmembrane helix</keyword>
<feature type="transmembrane region" description="Helical" evidence="7">
    <location>
        <begin position="168"/>
        <end position="188"/>
    </location>
</feature>
<dbReference type="GO" id="GO:0015297">
    <property type="term" value="F:antiporter activity"/>
    <property type="evidence" value="ECO:0007669"/>
    <property type="project" value="InterPro"/>
</dbReference>
<evidence type="ECO:0000313" key="8">
    <source>
        <dbReference type="EMBL" id="PNH19989.1"/>
    </source>
</evidence>
<evidence type="ECO:0000256" key="1">
    <source>
        <dbReference type="ARBA" id="ARBA00004651"/>
    </source>
</evidence>
<evidence type="ECO:0000256" key="5">
    <source>
        <dbReference type="ARBA" id="ARBA00022989"/>
    </source>
</evidence>
<keyword evidence="4 7" id="KW-0812">Transmembrane</keyword>
<dbReference type="GO" id="GO:0042910">
    <property type="term" value="F:xenobiotic transmembrane transporter activity"/>
    <property type="evidence" value="ECO:0007669"/>
    <property type="project" value="InterPro"/>
</dbReference>
<evidence type="ECO:0000256" key="4">
    <source>
        <dbReference type="ARBA" id="ARBA00022692"/>
    </source>
</evidence>
<protein>
    <recommendedName>
        <fullName evidence="10">MATE family efflux transporter</fullName>
    </recommendedName>
</protein>
<feature type="transmembrane region" description="Helical" evidence="7">
    <location>
        <begin position="389"/>
        <end position="414"/>
    </location>
</feature>
<evidence type="ECO:0000256" key="2">
    <source>
        <dbReference type="ARBA" id="ARBA00022448"/>
    </source>
</evidence>
<dbReference type="PIRSF" id="PIRSF006603">
    <property type="entry name" value="DinF"/>
    <property type="match status" value="1"/>
</dbReference>
<sequence>MAKLNTSIDMTQGSPYRLFLRFMVPLLIGNIMQQLYNLVDTIVVGNVLGETALAAVGSGFPFMFLLVALFIGFGMGAMILVSQLFGRKDHANLKKLLETIYRVLLIAAVPITVIGFFCAEPVLRLMQVHDPDTLHQATLYLRVVFLGLLGMLGFNLNAGFLQGIGDSLSSLLFLSIATVVNIILDLLFTMVLPLGVLGVAIATSIAQTVSWIYGIFYINHKYKEYRINLFKLRFDKTLLVRCAKLGLPASVQQLLYAIGNMIMQSVVNSNGKIFTAGFVTSNRVDTFVFLPILSMATAITTYVGQNVGCHDMRRVKGGIKSGLILMVSMSFAIGWLIWLLRVPALSLFNRKPEVIQTGLYYLDATLPFYSVLGLMYGLNAVFQGVGQTLVPMISASVSQCIARAIIILILVTAFGRTALYYAYPLSWVVGSGISLFYYKFGGWHDMVYNDTLTGKRASP</sequence>
<dbReference type="EMBL" id="NBZD01000001">
    <property type="protein sequence ID" value="PNH19989.1"/>
    <property type="molecule type" value="Genomic_DNA"/>
</dbReference>
<evidence type="ECO:0000256" key="6">
    <source>
        <dbReference type="ARBA" id="ARBA00023136"/>
    </source>
</evidence>
<evidence type="ECO:0000256" key="3">
    <source>
        <dbReference type="ARBA" id="ARBA00022475"/>
    </source>
</evidence>
<feature type="transmembrane region" description="Helical" evidence="7">
    <location>
        <begin position="287"/>
        <end position="309"/>
    </location>
</feature>
<feature type="transmembrane region" description="Helical" evidence="7">
    <location>
        <begin position="139"/>
        <end position="156"/>
    </location>
</feature>
<reference evidence="9" key="1">
    <citation type="submission" date="2017-04" db="EMBL/GenBank/DDBJ databases">
        <authorList>
            <person name="Bumgarner R.E."/>
            <person name="Fredricks D.N."/>
            <person name="Srinivasan S."/>
        </authorList>
    </citation>
    <scope>NUCLEOTIDE SEQUENCE [LARGE SCALE GENOMIC DNA]</scope>
    <source>
        <strain evidence="9">KA00405</strain>
    </source>
</reference>
<dbReference type="InterPro" id="IPR002528">
    <property type="entry name" value="MATE_fam"/>
</dbReference>
<evidence type="ECO:0008006" key="10">
    <source>
        <dbReference type="Google" id="ProtNLM"/>
    </source>
</evidence>
<dbReference type="CDD" id="cd13138">
    <property type="entry name" value="MATE_yoeA_like"/>
    <property type="match status" value="1"/>
</dbReference>
<feature type="transmembrane region" description="Helical" evidence="7">
    <location>
        <begin position="59"/>
        <end position="80"/>
    </location>
</feature>
<dbReference type="InterPro" id="IPR048279">
    <property type="entry name" value="MdtK-like"/>
</dbReference>
<keyword evidence="6 7" id="KW-0472">Membrane</keyword>
<dbReference type="PANTHER" id="PTHR43549:SF3">
    <property type="entry name" value="MULTIDRUG RESISTANCE PROTEIN YPNP-RELATED"/>
    <property type="match status" value="1"/>
</dbReference>
<dbReference type="Pfam" id="PF01554">
    <property type="entry name" value="MatE"/>
    <property type="match status" value="2"/>
</dbReference>
<dbReference type="OMA" id="PMGLQFS"/>
<evidence type="ECO:0000256" key="7">
    <source>
        <dbReference type="SAM" id="Phobius"/>
    </source>
</evidence>
<name>A0A2J8B5F4_9FIRM</name>
<dbReference type="InterPro" id="IPR052031">
    <property type="entry name" value="Membrane_Transporter-Flippase"/>
</dbReference>
<keyword evidence="2" id="KW-0813">Transport</keyword>
<feature type="transmembrane region" description="Helical" evidence="7">
    <location>
        <begin position="420"/>
        <end position="438"/>
    </location>
</feature>
<evidence type="ECO:0000313" key="9">
    <source>
        <dbReference type="Proteomes" id="UP000236394"/>
    </source>
</evidence>
<gene>
    <name evidence="8" type="ORF">B7R76_03730</name>
</gene>
<dbReference type="PANTHER" id="PTHR43549">
    <property type="entry name" value="MULTIDRUG RESISTANCE PROTEIN YPNP-RELATED"/>
    <property type="match status" value="1"/>
</dbReference>
<accession>A0A2J8B5F4</accession>
<feature type="transmembrane region" description="Helical" evidence="7">
    <location>
        <begin position="321"/>
        <end position="340"/>
    </location>
</feature>
<dbReference type="Proteomes" id="UP000236394">
    <property type="component" value="Unassembled WGS sequence"/>
</dbReference>
<feature type="transmembrane region" description="Helical" evidence="7">
    <location>
        <begin position="360"/>
        <end position="382"/>
    </location>
</feature>
<comment type="subcellular location">
    <subcellularLocation>
        <location evidence="1">Cell membrane</location>
        <topology evidence="1">Multi-pass membrane protein</topology>
    </subcellularLocation>
</comment>
<keyword evidence="3" id="KW-1003">Cell membrane</keyword>
<dbReference type="GO" id="GO:0005886">
    <property type="term" value="C:plasma membrane"/>
    <property type="evidence" value="ECO:0007669"/>
    <property type="project" value="UniProtKB-SubCell"/>
</dbReference>
<dbReference type="AlphaFoldDB" id="A0A2J8B5F4"/>
<comment type="caution">
    <text evidence="8">The sequence shown here is derived from an EMBL/GenBank/DDBJ whole genome shotgun (WGS) entry which is preliminary data.</text>
</comment>
<proteinExistence type="predicted"/>